<sequence length="260" mass="27382">MNQRSRREAAKPTPDPVLTRLVWLAALWLGSRLIAGVIAAPFLGEGAQLDPARLVITQVPFWAATVGGLYWISRREGERFGPFVRWGFKPPDALVGLVAGFGLHWGVNLLYRALDSVGVSGDPSESARKLVEASPGVLGKVTLVVMVSVGAPLVEELYYRGVAQRTAVELAGGTAAPCVNRRSALGAAIGIGAVAVFFALSHINSGADLIQVPGLVLVGVVLGTLTWRFDRLGASIVTHGVFNLCSLLVLWGVSTPLLAG</sequence>
<protein>
    <submittedName>
        <fullName evidence="3">CPBP family intramembrane metalloprotease</fullName>
    </submittedName>
</protein>
<feature type="transmembrane region" description="Helical" evidence="1">
    <location>
        <begin position="209"/>
        <end position="229"/>
    </location>
</feature>
<dbReference type="InterPro" id="IPR003675">
    <property type="entry name" value="Rce1/LyrA-like_dom"/>
</dbReference>
<dbReference type="Proteomes" id="UP000727993">
    <property type="component" value="Unassembled WGS sequence"/>
</dbReference>
<dbReference type="AlphaFoldDB" id="A0A936TG00"/>
<feature type="transmembrane region" description="Helical" evidence="1">
    <location>
        <begin position="55"/>
        <end position="72"/>
    </location>
</feature>
<gene>
    <name evidence="3" type="ORF">IPN02_17610</name>
</gene>
<reference evidence="3 4" key="1">
    <citation type="submission" date="2020-10" db="EMBL/GenBank/DDBJ databases">
        <title>Connecting structure to function with the recovery of over 1000 high-quality activated sludge metagenome-assembled genomes encoding full-length rRNA genes using long-read sequencing.</title>
        <authorList>
            <person name="Singleton C.M."/>
            <person name="Petriglieri F."/>
            <person name="Kristensen J.M."/>
            <person name="Kirkegaard R.H."/>
            <person name="Michaelsen T.Y."/>
            <person name="Andersen M.H."/>
            <person name="Karst S.M."/>
            <person name="Dueholm M.S."/>
            <person name="Nielsen P.H."/>
            <person name="Albertsen M."/>
        </authorList>
    </citation>
    <scope>NUCLEOTIDE SEQUENCE [LARGE SCALE GENOMIC DNA]</scope>
    <source>
        <strain evidence="3">Lyne_18-Q3-R50-59_MAXAC.006</strain>
    </source>
</reference>
<evidence type="ECO:0000313" key="4">
    <source>
        <dbReference type="Proteomes" id="UP000727993"/>
    </source>
</evidence>
<dbReference type="GO" id="GO:0080120">
    <property type="term" value="P:CAAX-box protein maturation"/>
    <property type="evidence" value="ECO:0007669"/>
    <property type="project" value="UniProtKB-ARBA"/>
</dbReference>
<feature type="transmembrane region" description="Helical" evidence="1">
    <location>
        <begin position="21"/>
        <end position="43"/>
    </location>
</feature>
<evidence type="ECO:0000313" key="3">
    <source>
        <dbReference type="EMBL" id="MBK9298602.1"/>
    </source>
</evidence>
<keyword evidence="3" id="KW-0645">Protease</keyword>
<dbReference type="Pfam" id="PF02517">
    <property type="entry name" value="Rce1-like"/>
    <property type="match status" value="1"/>
</dbReference>
<keyword evidence="3" id="KW-0378">Hydrolase</keyword>
<evidence type="ECO:0000256" key="1">
    <source>
        <dbReference type="SAM" id="Phobius"/>
    </source>
</evidence>
<accession>A0A936TG00</accession>
<evidence type="ECO:0000259" key="2">
    <source>
        <dbReference type="Pfam" id="PF02517"/>
    </source>
</evidence>
<dbReference type="GO" id="GO:0004175">
    <property type="term" value="F:endopeptidase activity"/>
    <property type="evidence" value="ECO:0007669"/>
    <property type="project" value="UniProtKB-ARBA"/>
</dbReference>
<keyword evidence="3" id="KW-0482">Metalloprotease</keyword>
<feature type="transmembrane region" description="Helical" evidence="1">
    <location>
        <begin position="184"/>
        <end position="203"/>
    </location>
</feature>
<proteinExistence type="predicted"/>
<comment type="caution">
    <text evidence="3">The sequence shown here is derived from an EMBL/GenBank/DDBJ whole genome shotgun (WGS) entry which is preliminary data.</text>
</comment>
<keyword evidence="1" id="KW-1133">Transmembrane helix</keyword>
<keyword evidence="1" id="KW-0812">Transmembrane</keyword>
<name>A0A936TG00_9ACTN</name>
<organism evidence="3 4">
    <name type="scientific">Candidatus Neomicrothrix subdominans</name>
    <dbReference type="NCBI Taxonomy" id="2954438"/>
    <lineage>
        <taxon>Bacteria</taxon>
        <taxon>Bacillati</taxon>
        <taxon>Actinomycetota</taxon>
        <taxon>Acidimicrobiia</taxon>
        <taxon>Acidimicrobiales</taxon>
        <taxon>Microthrixaceae</taxon>
        <taxon>Candidatus Neomicrothrix</taxon>
    </lineage>
</organism>
<dbReference type="GO" id="GO:0008237">
    <property type="term" value="F:metallopeptidase activity"/>
    <property type="evidence" value="ECO:0007669"/>
    <property type="project" value="UniProtKB-KW"/>
</dbReference>
<keyword evidence="1" id="KW-0472">Membrane</keyword>
<feature type="transmembrane region" description="Helical" evidence="1">
    <location>
        <begin position="241"/>
        <end position="259"/>
    </location>
</feature>
<feature type="domain" description="CAAX prenyl protease 2/Lysostaphin resistance protein A-like" evidence="2">
    <location>
        <begin position="141"/>
        <end position="244"/>
    </location>
</feature>
<dbReference type="EMBL" id="JADJZA010000010">
    <property type="protein sequence ID" value="MBK9298602.1"/>
    <property type="molecule type" value="Genomic_DNA"/>
</dbReference>